<evidence type="ECO:0000256" key="1">
    <source>
        <dbReference type="SAM" id="Phobius"/>
    </source>
</evidence>
<keyword evidence="1" id="KW-1133">Transmembrane helix</keyword>
<dbReference type="EMBL" id="JAEDAO010000001">
    <property type="protein sequence ID" value="MBK0394412.1"/>
    <property type="molecule type" value="Genomic_DNA"/>
</dbReference>
<evidence type="ECO:0000313" key="2">
    <source>
        <dbReference type="EMBL" id="MBK0394412.1"/>
    </source>
</evidence>
<dbReference type="AlphaFoldDB" id="A0A934Q4M4"/>
<keyword evidence="3" id="KW-1185">Reference proteome</keyword>
<accession>A0A934Q4M4</accession>
<organism evidence="2 3">
    <name type="scientific">Ramlibacter algicola</name>
    <dbReference type="NCBI Taxonomy" id="2795217"/>
    <lineage>
        <taxon>Bacteria</taxon>
        <taxon>Pseudomonadati</taxon>
        <taxon>Pseudomonadota</taxon>
        <taxon>Betaproteobacteria</taxon>
        <taxon>Burkholderiales</taxon>
        <taxon>Comamonadaceae</taxon>
        <taxon>Ramlibacter</taxon>
    </lineage>
</organism>
<evidence type="ECO:0000313" key="3">
    <source>
        <dbReference type="Proteomes" id="UP000617041"/>
    </source>
</evidence>
<sequence length="98" mass="10578">MAIISRTRAQDSASSITDSALDKMRDVRSSMQDIASRSMDVMGDTAGAAQQRLGRYAGATTRYVSEEPIKAALIAAAVGAVVAAAVLLMRSRRDRYYY</sequence>
<evidence type="ECO:0008006" key="4">
    <source>
        <dbReference type="Google" id="ProtNLM"/>
    </source>
</evidence>
<keyword evidence="1" id="KW-0472">Membrane</keyword>
<name>A0A934Q4M4_9BURK</name>
<gene>
    <name evidence="2" type="ORF">I8E28_17550</name>
</gene>
<dbReference type="Proteomes" id="UP000617041">
    <property type="component" value="Unassembled WGS sequence"/>
</dbReference>
<keyword evidence="1" id="KW-0812">Transmembrane</keyword>
<proteinExistence type="predicted"/>
<protein>
    <recommendedName>
        <fullName evidence="4">DUF883 family protein</fullName>
    </recommendedName>
</protein>
<comment type="caution">
    <text evidence="2">The sequence shown here is derived from an EMBL/GenBank/DDBJ whole genome shotgun (WGS) entry which is preliminary data.</text>
</comment>
<feature type="transmembrane region" description="Helical" evidence="1">
    <location>
        <begin position="71"/>
        <end position="89"/>
    </location>
</feature>
<reference evidence="2" key="1">
    <citation type="submission" date="2020-12" db="EMBL/GenBank/DDBJ databases">
        <title>Ramlibacter sp. nov., isolated from a freshwater alga, Cryptomonas.</title>
        <authorList>
            <person name="Kim H.M."/>
            <person name="Jeon C.O."/>
        </authorList>
    </citation>
    <scope>NUCLEOTIDE SEQUENCE</scope>
    <source>
        <strain evidence="2">CrO1</strain>
    </source>
</reference>
<dbReference type="RefSeq" id="WP_200789472.1">
    <property type="nucleotide sequence ID" value="NZ_JAEDAO010000001.1"/>
</dbReference>